<dbReference type="RefSeq" id="WP_066328370.1">
    <property type="nucleotide sequence ID" value="NZ_BJVF01000001.1"/>
</dbReference>
<dbReference type="InterPro" id="IPR050300">
    <property type="entry name" value="GDXG_lipolytic_enzyme"/>
</dbReference>
<name>A0A1B9DPR0_9FLAO</name>
<evidence type="ECO:0000313" key="5">
    <source>
        <dbReference type="EMBL" id="SDI57557.1"/>
    </source>
</evidence>
<dbReference type="OrthoDB" id="9794725at2"/>
<dbReference type="Proteomes" id="UP000093226">
    <property type="component" value="Unassembled WGS sequence"/>
</dbReference>
<evidence type="ECO:0000313" key="6">
    <source>
        <dbReference type="Proteomes" id="UP000093226"/>
    </source>
</evidence>
<dbReference type="Proteomes" id="UP000321579">
    <property type="component" value="Unassembled WGS sequence"/>
</dbReference>
<dbReference type="Gene3D" id="3.40.50.1820">
    <property type="entry name" value="alpha/beta hydrolase"/>
    <property type="match status" value="1"/>
</dbReference>
<dbReference type="EMBL" id="FNEO01000001">
    <property type="protein sequence ID" value="SDI57557.1"/>
    <property type="molecule type" value="Genomic_DNA"/>
</dbReference>
<dbReference type="STRING" id="551990.SAMN05192550_0246"/>
<dbReference type="EMBL" id="LVEO01000018">
    <property type="protein sequence ID" value="OCB71664.1"/>
    <property type="molecule type" value="Genomic_DNA"/>
</dbReference>
<evidence type="ECO:0000313" key="8">
    <source>
        <dbReference type="Proteomes" id="UP000321579"/>
    </source>
</evidence>
<dbReference type="InterPro" id="IPR049492">
    <property type="entry name" value="BD-FAE-like_dom"/>
</dbReference>
<sequence length="311" mass="34161">MQKKYILLNLLFVFASASVFGQDYIPLWPKGKMPNSKGIKLERIEERERVTQVDVPGMYAFFTSKEENSGTAVLIFPPGGYQKLTYNIAGLQLAKWFNTIGVNAFVVMYRMPTSPDLKNPAFGPLMDGQRAVKYVRDNATKWGIDKNKIGVMGCSAGGGLAVNLATINEDYSKINDALDTTDFKPDFQIVVSGAISMKQNAHKGSHDALLGEKASPETESLFSGELNVNNTTSPAFVVCAANDPVINPLNSVHYYEALLKANIKSALHIFPQGGHSIALRNNPGSTELWTNLCEAWMKEMGFLKSAIDKKL</sequence>
<protein>
    <submittedName>
        <fullName evidence="5">Acetyl esterase/lipase</fullName>
    </submittedName>
    <submittedName>
        <fullName evidence="4">Pectin acetylesterase</fullName>
    </submittedName>
    <submittedName>
        <fullName evidence="3">Xylanase</fullName>
    </submittedName>
</protein>
<gene>
    <name evidence="3" type="primary">xynB</name>
    <name evidence="4" type="ORF">FBGL_10595</name>
    <name evidence="3" type="ORF">FGL01_14470</name>
    <name evidence="5" type="ORF">SAMN05192550_0246</name>
</gene>
<dbReference type="Pfam" id="PF20434">
    <property type="entry name" value="BD-FAE"/>
    <property type="match status" value="1"/>
</dbReference>
<reference evidence="3 8" key="4">
    <citation type="submission" date="2019-07" db="EMBL/GenBank/DDBJ databases">
        <title>Whole genome shotgun sequence of Flavobacterium glycines NBRC 105008.</title>
        <authorList>
            <person name="Hosoyama A."/>
            <person name="Uohara A."/>
            <person name="Ohji S."/>
            <person name="Ichikawa N."/>
        </authorList>
    </citation>
    <scope>NUCLEOTIDE SEQUENCE [LARGE SCALE GENOMIC DNA]</scope>
    <source>
        <strain evidence="3 8">NBRC 105008</strain>
    </source>
</reference>
<reference evidence="6" key="1">
    <citation type="submission" date="2016-03" db="EMBL/GenBank/DDBJ databases">
        <title>Draft genome sequence of Paenibacillus glacialis DSM 22343.</title>
        <authorList>
            <person name="Shin S.-K."/>
            <person name="Yi H."/>
        </authorList>
    </citation>
    <scope>NUCLEOTIDE SEQUENCE [LARGE SCALE GENOMIC DNA]</scope>
    <source>
        <strain evidence="6">NBRC 105008</strain>
    </source>
</reference>
<dbReference type="InterPro" id="IPR029058">
    <property type="entry name" value="AB_hydrolase_fold"/>
</dbReference>
<reference evidence="4" key="2">
    <citation type="submission" date="2016-03" db="EMBL/GenBank/DDBJ databases">
        <authorList>
            <person name="Ploux O."/>
        </authorList>
    </citation>
    <scope>NUCLEOTIDE SEQUENCE</scope>
    <source>
        <strain evidence="4">NBRC 105008</strain>
    </source>
</reference>
<dbReference type="EMBL" id="BJVF01000001">
    <property type="protein sequence ID" value="GEL10708.1"/>
    <property type="molecule type" value="Genomic_DNA"/>
</dbReference>
<evidence type="ECO:0000256" key="1">
    <source>
        <dbReference type="ARBA" id="ARBA00022801"/>
    </source>
</evidence>
<accession>A0A1B9DPR0</accession>
<dbReference type="GO" id="GO:0016798">
    <property type="term" value="F:hydrolase activity, acting on glycosyl bonds"/>
    <property type="evidence" value="ECO:0007669"/>
    <property type="project" value="UniProtKB-KW"/>
</dbReference>
<keyword evidence="3" id="KW-0326">Glycosidase</keyword>
<dbReference type="PANTHER" id="PTHR48081">
    <property type="entry name" value="AB HYDROLASE SUPERFAMILY PROTEIN C4A8.06C"/>
    <property type="match status" value="1"/>
</dbReference>
<evidence type="ECO:0000313" key="3">
    <source>
        <dbReference type="EMBL" id="GEL10708.1"/>
    </source>
</evidence>
<reference evidence="5 7" key="3">
    <citation type="submission" date="2016-10" db="EMBL/GenBank/DDBJ databases">
        <authorList>
            <person name="Varghese N."/>
            <person name="Submissions S."/>
        </authorList>
    </citation>
    <scope>NUCLEOTIDE SEQUENCE [LARGE SCALE GENOMIC DNA]</scope>
    <source>
        <strain evidence="5 7">Gm-149</strain>
    </source>
</reference>
<dbReference type="PANTHER" id="PTHR48081:SF6">
    <property type="entry name" value="PEPTIDASE S9 PROLYL OLIGOPEPTIDASE CATALYTIC DOMAIN-CONTAINING PROTEIN"/>
    <property type="match status" value="1"/>
</dbReference>
<keyword evidence="3" id="KW-0624">Polysaccharide degradation</keyword>
<dbReference type="SUPFAM" id="SSF53474">
    <property type="entry name" value="alpha/beta-Hydrolases"/>
    <property type="match status" value="1"/>
</dbReference>
<evidence type="ECO:0000259" key="2">
    <source>
        <dbReference type="Pfam" id="PF20434"/>
    </source>
</evidence>
<dbReference type="Proteomes" id="UP000182367">
    <property type="component" value="Unassembled WGS sequence"/>
</dbReference>
<comment type="caution">
    <text evidence="4">The sequence shown here is derived from an EMBL/GenBank/DDBJ whole genome shotgun (WGS) entry which is preliminary data.</text>
</comment>
<evidence type="ECO:0000313" key="7">
    <source>
        <dbReference type="Proteomes" id="UP000182367"/>
    </source>
</evidence>
<organism evidence="4 6">
    <name type="scientific">Flavobacterium glycines</name>
    <dbReference type="NCBI Taxonomy" id="551990"/>
    <lineage>
        <taxon>Bacteria</taxon>
        <taxon>Pseudomonadati</taxon>
        <taxon>Bacteroidota</taxon>
        <taxon>Flavobacteriia</taxon>
        <taxon>Flavobacteriales</taxon>
        <taxon>Flavobacteriaceae</taxon>
        <taxon>Flavobacterium</taxon>
    </lineage>
</organism>
<keyword evidence="3" id="KW-0119">Carbohydrate metabolism</keyword>
<proteinExistence type="predicted"/>
<dbReference type="GO" id="GO:0045493">
    <property type="term" value="P:xylan catabolic process"/>
    <property type="evidence" value="ECO:0007669"/>
    <property type="project" value="UniProtKB-KW"/>
</dbReference>
<keyword evidence="3" id="KW-0858">Xylan degradation</keyword>
<keyword evidence="7" id="KW-1185">Reference proteome</keyword>
<feature type="domain" description="BD-FAE-like" evidence="2">
    <location>
        <begin position="105"/>
        <end position="258"/>
    </location>
</feature>
<dbReference type="AlphaFoldDB" id="A0A1B9DPR0"/>
<keyword evidence="1 3" id="KW-0378">Hydrolase</keyword>
<evidence type="ECO:0000313" key="4">
    <source>
        <dbReference type="EMBL" id="OCB71664.1"/>
    </source>
</evidence>